<evidence type="ECO:0000256" key="2">
    <source>
        <dbReference type="ARBA" id="ARBA00022475"/>
    </source>
</evidence>
<dbReference type="EMBL" id="CH902619">
    <property type="protein sequence ID" value="EDV35567.1"/>
    <property type="molecule type" value="Genomic_DNA"/>
</dbReference>
<comment type="subcellular location">
    <subcellularLocation>
        <location evidence="1 10">Cell membrane</location>
        <topology evidence="1 10">Multi-pass membrane protein</topology>
    </subcellularLocation>
</comment>
<dbReference type="PANTHER" id="PTHR21137">
    <property type="entry name" value="ODORANT RECEPTOR"/>
    <property type="match status" value="1"/>
</dbReference>
<evidence type="ECO:0000256" key="3">
    <source>
        <dbReference type="ARBA" id="ARBA00022606"/>
    </source>
</evidence>
<dbReference type="InParanoid" id="B3MF93"/>
<keyword evidence="12" id="KW-1185">Reference proteome</keyword>
<name>B3MF93_DROAN</name>
<comment type="similarity">
    <text evidence="10">Belongs to the insect chemoreceptor superfamily. Heteromeric odorant receptor channel (TC 1.A.69) family.</text>
</comment>
<protein>
    <recommendedName>
        <fullName evidence="10">Odorant receptor</fullName>
    </recommendedName>
</protein>
<dbReference type="CTD" id="36212"/>
<dbReference type="AlphaFoldDB" id="B3MF93"/>
<gene>
    <name evidence="11" type="primary">Dana\GF12408</name>
    <name evidence="11" type="synonym">dana_GLEANR_12412</name>
    <name evidence="11" type="synonym">Or47b</name>
    <name evidence="11" type="ORF">GF12408</name>
</gene>
<evidence type="ECO:0000256" key="6">
    <source>
        <dbReference type="ARBA" id="ARBA00022989"/>
    </source>
</evidence>
<evidence type="ECO:0000313" key="11">
    <source>
        <dbReference type="EMBL" id="EDV35567.1"/>
    </source>
</evidence>
<dbReference type="GO" id="GO:0005886">
    <property type="term" value="C:plasma membrane"/>
    <property type="evidence" value="ECO:0007669"/>
    <property type="project" value="UniProtKB-SubCell"/>
</dbReference>
<dbReference type="PANTHER" id="PTHR21137:SF35">
    <property type="entry name" value="ODORANT RECEPTOR 19A-RELATED"/>
    <property type="match status" value="1"/>
</dbReference>
<accession>B3MF93</accession>
<dbReference type="STRING" id="7217.B3MF93"/>
<keyword evidence="7 10" id="KW-0472">Membrane</keyword>
<dbReference type="PhylomeDB" id="B3MF93"/>
<evidence type="ECO:0000256" key="1">
    <source>
        <dbReference type="ARBA" id="ARBA00004651"/>
    </source>
</evidence>
<dbReference type="Proteomes" id="UP000007801">
    <property type="component" value="Unassembled WGS sequence"/>
</dbReference>
<dbReference type="eggNOG" id="ENOG502SSXX">
    <property type="taxonomic scope" value="Eukaryota"/>
</dbReference>
<dbReference type="GO" id="GO:0019236">
    <property type="term" value="P:response to pheromone"/>
    <property type="evidence" value="ECO:0007669"/>
    <property type="project" value="EnsemblMetazoa"/>
</dbReference>
<dbReference type="InterPro" id="IPR004117">
    <property type="entry name" value="7tm6_olfct_rcpt"/>
</dbReference>
<dbReference type="Pfam" id="PF02949">
    <property type="entry name" value="7tm_6"/>
    <property type="match status" value="1"/>
</dbReference>
<evidence type="ECO:0000256" key="9">
    <source>
        <dbReference type="ARBA" id="ARBA00023224"/>
    </source>
</evidence>
<keyword evidence="2" id="KW-1003">Cell membrane</keyword>
<keyword evidence="5 10" id="KW-0552">Olfaction</keyword>
<dbReference type="GO" id="GO:0007165">
    <property type="term" value="P:signal transduction"/>
    <property type="evidence" value="ECO:0007669"/>
    <property type="project" value="UniProtKB-KW"/>
</dbReference>
<dbReference type="GO" id="GO:0170020">
    <property type="term" value="F:ionotropic olfactory receptor activity"/>
    <property type="evidence" value="ECO:0007669"/>
    <property type="project" value="EnsemblMetazoa"/>
</dbReference>
<sequence length="414" mass="48682">MADADYQSNLRLLRNFLYEFRSVLAEKTSCHIPRLALHYYRSSLSLLCQYPNKKLATKAWFRRINWFILSNMMVMWWTMVFALPESKNVIDMGDDMVWLVGMSLVWTKAFYVHLRCNDIDEIIWDLDYYNREVRPHNTDDEILGWQRLSYLAESGFFINCFFLVNFLSAVICLQPLVGQEQKLPFHSIWPFHWHRADLHPKMYWFLYIWQSATSHHNLLSILMVDMVGINTFIQTALNLKVLCIEIKRLGEMRAVNDAKFREEFRRVIRYHQHIIKLVDKVNTTFNGSFNAQLMASFAMVSISTFETMVAASVDPKMAIKFAFLMVVAFVQLSTWCVAGTLVYSQSLEVAQAAFQMKDWHTKTTEMQKDLGFVIMRSQKPLIYMGKPFLPFTLGTYMLVLKNCYRLLALLRESM</sequence>
<reference evidence="11 12" key="1">
    <citation type="journal article" date="2007" name="Nature">
        <title>Evolution of genes and genomes on the Drosophila phylogeny.</title>
        <authorList>
            <consortium name="Drosophila 12 Genomes Consortium"/>
            <person name="Clark A.G."/>
            <person name="Eisen M.B."/>
            <person name="Smith D.R."/>
            <person name="Bergman C.M."/>
            <person name="Oliver B."/>
            <person name="Markow T.A."/>
            <person name="Kaufman T.C."/>
            <person name="Kellis M."/>
            <person name="Gelbart W."/>
            <person name="Iyer V.N."/>
            <person name="Pollard D.A."/>
            <person name="Sackton T.B."/>
            <person name="Larracuente A.M."/>
            <person name="Singh N.D."/>
            <person name="Abad J.P."/>
            <person name="Abt D.N."/>
            <person name="Adryan B."/>
            <person name="Aguade M."/>
            <person name="Akashi H."/>
            <person name="Anderson W.W."/>
            <person name="Aquadro C.F."/>
            <person name="Ardell D.H."/>
            <person name="Arguello R."/>
            <person name="Artieri C.G."/>
            <person name="Barbash D.A."/>
            <person name="Barker D."/>
            <person name="Barsanti P."/>
            <person name="Batterham P."/>
            <person name="Batzoglou S."/>
            <person name="Begun D."/>
            <person name="Bhutkar A."/>
            <person name="Blanco E."/>
            <person name="Bosak S.A."/>
            <person name="Bradley R.K."/>
            <person name="Brand A.D."/>
            <person name="Brent M.R."/>
            <person name="Brooks A.N."/>
            <person name="Brown R.H."/>
            <person name="Butlin R.K."/>
            <person name="Caggese C."/>
            <person name="Calvi B.R."/>
            <person name="Bernardo de Carvalho A."/>
            <person name="Caspi A."/>
            <person name="Castrezana S."/>
            <person name="Celniker S.E."/>
            <person name="Chang J.L."/>
            <person name="Chapple C."/>
            <person name="Chatterji S."/>
            <person name="Chinwalla A."/>
            <person name="Civetta A."/>
            <person name="Clifton S.W."/>
            <person name="Comeron J.M."/>
            <person name="Costello J.C."/>
            <person name="Coyne J.A."/>
            <person name="Daub J."/>
            <person name="David R.G."/>
            <person name="Delcher A.L."/>
            <person name="Delehaunty K."/>
            <person name="Do C.B."/>
            <person name="Ebling H."/>
            <person name="Edwards K."/>
            <person name="Eickbush T."/>
            <person name="Evans J.D."/>
            <person name="Filipski A."/>
            <person name="Findeiss S."/>
            <person name="Freyhult E."/>
            <person name="Fulton L."/>
            <person name="Fulton R."/>
            <person name="Garcia A.C."/>
            <person name="Gardiner A."/>
            <person name="Garfield D.A."/>
            <person name="Garvin B.E."/>
            <person name="Gibson G."/>
            <person name="Gilbert D."/>
            <person name="Gnerre S."/>
            <person name="Godfrey J."/>
            <person name="Good R."/>
            <person name="Gotea V."/>
            <person name="Gravely B."/>
            <person name="Greenberg A.J."/>
            <person name="Griffiths-Jones S."/>
            <person name="Gross S."/>
            <person name="Guigo R."/>
            <person name="Gustafson E.A."/>
            <person name="Haerty W."/>
            <person name="Hahn M.W."/>
            <person name="Halligan D.L."/>
            <person name="Halpern A.L."/>
            <person name="Halter G.M."/>
            <person name="Han M.V."/>
            <person name="Heger A."/>
            <person name="Hillier L."/>
            <person name="Hinrichs A.S."/>
            <person name="Holmes I."/>
            <person name="Hoskins R.A."/>
            <person name="Hubisz M.J."/>
            <person name="Hultmark D."/>
            <person name="Huntley M.A."/>
            <person name="Jaffe D.B."/>
            <person name="Jagadeeshan S."/>
            <person name="Jeck W.R."/>
            <person name="Johnson J."/>
            <person name="Jones C.D."/>
            <person name="Jordan W.C."/>
            <person name="Karpen G.H."/>
            <person name="Kataoka E."/>
            <person name="Keightley P.D."/>
            <person name="Kheradpour P."/>
            <person name="Kirkness E.F."/>
            <person name="Koerich L.B."/>
            <person name="Kristiansen K."/>
            <person name="Kudrna D."/>
            <person name="Kulathinal R.J."/>
            <person name="Kumar S."/>
            <person name="Kwok R."/>
            <person name="Lander E."/>
            <person name="Langley C.H."/>
            <person name="Lapoint R."/>
            <person name="Lazzaro B.P."/>
            <person name="Lee S.J."/>
            <person name="Levesque L."/>
            <person name="Li R."/>
            <person name="Lin C.F."/>
            <person name="Lin M.F."/>
            <person name="Lindblad-Toh K."/>
            <person name="Llopart A."/>
            <person name="Long M."/>
            <person name="Low L."/>
            <person name="Lozovsky E."/>
            <person name="Lu J."/>
            <person name="Luo M."/>
            <person name="Machado C.A."/>
            <person name="Makalowski W."/>
            <person name="Marzo M."/>
            <person name="Matsuda M."/>
            <person name="Matzkin L."/>
            <person name="McAllister B."/>
            <person name="McBride C.S."/>
            <person name="McKernan B."/>
            <person name="McKernan K."/>
            <person name="Mendez-Lago M."/>
            <person name="Minx P."/>
            <person name="Mollenhauer M.U."/>
            <person name="Montooth K."/>
            <person name="Mount S.M."/>
            <person name="Mu X."/>
            <person name="Myers E."/>
            <person name="Negre B."/>
            <person name="Newfeld S."/>
            <person name="Nielsen R."/>
            <person name="Noor M.A."/>
            <person name="O'Grady P."/>
            <person name="Pachter L."/>
            <person name="Papaceit M."/>
            <person name="Parisi M.J."/>
            <person name="Parisi M."/>
            <person name="Parts L."/>
            <person name="Pedersen J.S."/>
            <person name="Pesole G."/>
            <person name="Phillippy A.M."/>
            <person name="Ponting C.P."/>
            <person name="Pop M."/>
            <person name="Porcelli D."/>
            <person name="Powell J.R."/>
            <person name="Prohaska S."/>
            <person name="Pruitt K."/>
            <person name="Puig M."/>
            <person name="Quesneville H."/>
            <person name="Ram K.R."/>
            <person name="Rand D."/>
            <person name="Rasmussen M.D."/>
            <person name="Reed L.K."/>
            <person name="Reenan R."/>
            <person name="Reily A."/>
            <person name="Remington K.A."/>
            <person name="Rieger T.T."/>
            <person name="Ritchie M.G."/>
            <person name="Robin C."/>
            <person name="Rogers Y.H."/>
            <person name="Rohde C."/>
            <person name="Rozas J."/>
            <person name="Rubenfield M.J."/>
            <person name="Ruiz A."/>
            <person name="Russo S."/>
            <person name="Salzberg S.L."/>
            <person name="Sanchez-Gracia A."/>
            <person name="Saranga D.J."/>
            <person name="Sato H."/>
            <person name="Schaeffer S.W."/>
            <person name="Schatz M.C."/>
            <person name="Schlenke T."/>
            <person name="Schwartz R."/>
            <person name="Segarra C."/>
            <person name="Singh R.S."/>
            <person name="Sirot L."/>
            <person name="Sirota M."/>
            <person name="Sisneros N.B."/>
            <person name="Smith C.D."/>
            <person name="Smith T.F."/>
            <person name="Spieth J."/>
            <person name="Stage D.E."/>
            <person name="Stark A."/>
            <person name="Stephan W."/>
            <person name="Strausberg R.L."/>
            <person name="Strempel S."/>
            <person name="Sturgill D."/>
            <person name="Sutton G."/>
            <person name="Sutton G.G."/>
            <person name="Tao W."/>
            <person name="Teichmann S."/>
            <person name="Tobari Y.N."/>
            <person name="Tomimura Y."/>
            <person name="Tsolas J.M."/>
            <person name="Valente V.L."/>
            <person name="Venter E."/>
            <person name="Venter J.C."/>
            <person name="Vicario S."/>
            <person name="Vieira F.G."/>
            <person name="Vilella A.J."/>
            <person name="Villasante A."/>
            <person name="Walenz B."/>
            <person name="Wang J."/>
            <person name="Wasserman M."/>
            <person name="Watts T."/>
            <person name="Wilson D."/>
            <person name="Wilson R.K."/>
            <person name="Wing R.A."/>
            <person name="Wolfner M.F."/>
            <person name="Wong A."/>
            <person name="Wong G.K."/>
            <person name="Wu C.I."/>
            <person name="Wu G."/>
            <person name="Yamamoto D."/>
            <person name="Yang H.P."/>
            <person name="Yang S.P."/>
            <person name="Yorke J.A."/>
            <person name="Yoshida K."/>
            <person name="Zdobnov E."/>
            <person name="Zhang P."/>
            <person name="Zhang Y."/>
            <person name="Zimin A.V."/>
            <person name="Baldwin J."/>
            <person name="Abdouelleil A."/>
            <person name="Abdulkadir J."/>
            <person name="Abebe A."/>
            <person name="Abera B."/>
            <person name="Abreu J."/>
            <person name="Acer S.C."/>
            <person name="Aftuck L."/>
            <person name="Alexander A."/>
            <person name="An P."/>
            <person name="Anderson E."/>
            <person name="Anderson S."/>
            <person name="Arachi H."/>
            <person name="Azer M."/>
            <person name="Bachantsang P."/>
            <person name="Barry A."/>
            <person name="Bayul T."/>
            <person name="Berlin A."/>
            <person name="Bessette D."/>
            <person name="Bloom T."/>
            <person name="Blye J."/>
            <person name="Boguslavskiy L."/>
            <person name="Bonnet C."/>
            <person name="Boukhgalter B."/>
            <person name="Bourzgui I."/>
            <person name="Brown A."/>
            <person name="Cahill P."/>
            <person name="Channer S."/>
            <person name="Cheshatsang Y."/>
            <person name="Chuda L."/>
            <person name="Citroen M."/>
            <person name="Collymore A."/>
            <person name="Cooke P."/>
            <person name="Costello M."/>
            <person name="D'Aco K."/>
            <person name="Daza R."/>
            <person name="De Haan G."/>
            <person name="DeGray S."/>
            <person name="DeMaso C."/>
            <person name="Dhargay N."/>
            <person name="Dooley K."/>
            <person name="Dooley E."/>
            <person name="Doricent M."/>
            <person name="Dorje P."/>
            <person name="Dorjee K."/>
            <person name="Dupes A."/>
            <person name="Elong R."/>
            <person name="Falk J."/>
            <person name="Farina A."/>
            <person name="Faro S."/>
            <person name="Ferguson D."/>
            <person name="Fisher S."/>
            <person name="Foley C.D."/>
            <person name="Franke A."/>
            <person name="Friedrich D."/>
            <person name="Gadbois L."/>
            <person name="Gearin G."/>
            <person name="Gearin C.R."/>
            <person name="Giannoukos G."/>
            <person name="Goode T."/>
            <person name="Graham J."/>
            <person name="Grandbois E."/>
            <person name="Grewal S."/>
            <person name="Gyaltsen K."/>
            <person name="Hafez N."/>
            <person name="Hagos B."/>
            <person name="Hall J."/>
            <person name="Henson C."/>
            <person name="Hollinger A."/>
            <person name="Honan T."/>
            <person name="Huard M.D."/>
            <person name="Hughes L."/>
            <person name="Hurhula B."/>
            <person name="Husby M.E."/>
            <person name="Kamat A."/>
            <person name="Kanga B."/>
            <person name="Kashin S."/>
            <person name="Khazanovich D."/>
            <person name="Kisner P."/>
            <person name="Lance K."/>
            <person name="Lara M."/>
            <person name="Lee W."/>
            <person name="Lennon N."/>
            <person name="Letendre F."/>
            <person name="LeVine R."/>
            <person name="Lipovsky A."/>
            <person name="Liu X."/>
            <person name="Liu J."/>
            <person name="Liu S."/>
            <person name="Lokyitsang T."/>
            <person name="Lokyitsang Y."/>
            <person name="Lubonja R."/>
            <person name="Lui A."/>
            <person name="MacDonald P."/>
            <person name="Magnisalis V."/>
            <person name="Maru K."/>
            <person name="Matthews C."/>
            <person name="McCusker W."/>
            <person name="McDonough S."/>
            <person name="Mehta T."/>
            <person name="Meldrim J."/>
            <person name="Meneus L."/>
            <person name="Mihai O."/>
            <person name="Mihalev A."/>
            <person name="Mihova T."/>
            <person name="Mittelman R."/>
            <person name="Mlenga V."/>
            <person name="Montmayeur A."/>
            <person name="Mulrain L."/>
            <person name="Navidi A."/>
            <person name="Naylor J."/>
            <person name="Negash T."/>
            <person name="Nguyen T."/>
            <person name="Nguyen N."/>
            <person name="Nicol R."/>
            <person name="Norbu C."/>
            <person name="Norbu N."/>
            <person name="Novod N."/>
            <person name="O'Neill B."/>
            <person name="Osman S."/>
            <person name="Markiewicz E."/>
            <person name="Oyono O.L."/>
            <person name="Patti C."/>
            <person name="Phunkhang P."/>
            <person name="Pierre F."/>
            <person name="Priest M."/>
            <person name="Raghuraman S."/>
            <person name="Rege F."/>
            <person name="Reyes R."/>
            <person name="Rise C."/>
            <person name="Rogov P."/>
            <person name="Ross K."/>
            <person name="Ryan E."/>
            <person name="Settipalli S."/>
            <person name="Shea T."/>
            <person name="Sherpa N."/>
            <person name="Shi L."/>
            <person name="Shih D."/>
            <person name="Sparrow T."/>
            <person name="Spaulding J."/>
            <person name="Stalker J."/>
            <person name="Stange-Thomann N."/>
            <person name="Stavropoulos S."/>
            <person name="Stone C."/>
            <person name="Strader C."/>
            <person name="Tesfaye S."/>
            <person name="Thomson T."/>
            <person name="Thoulutsang Y."/>
            <person name="Thoulutsang D."/>
            <person name="Topham K."/>
            <person name="Topping I."/>
            <person name="Tsamla T."/>
            <person name="Vassiliev H."/>
            <person name="Vo A."/>
            <person name="Wangchuk T."/>
            <person name="Wangdi T."/>
            <person name="Weiand M."/>
            <person name="Wilkinson J."/>
            <person name="Wilson A."/>
            <person name="Yadav S."/>
            <person name="Young G."/>
            <person name="Yu Q."/>
            <person name="Zembek L."/>
            <person name="Zhong D."/>
            <person name="Zimmer A."/>
            <person name="Zwirko Z."/>
            <person name="Jaffe D.B."/>
            <person name="Alvarez P."/>
            <person name="Brockman W."/>
            <person name="Butler J."/>
            <person name="Chin C."/>
            <person name="Gnerre S."/>
            <person name="Grabherr M."/>
            <person name="Kleber M."/>
            <person name="Mauceli E."/>
            <person name="MacCallum I."/>
        </authorList>
    </citation>
    <scope>NUCLEOTIDE SEQUENCE [LARGE SCALE GENOMIC DNA]</scope>
    <source>
        <strain evidence="12">Tucson 14024-0371.13</strain>
    </source>
</reference>
<proteinExistence type="inferred from homology"/>
<dbReference type="HOGENOM" id="CLU_055891_1_0_1"/>
<dbReference type="GO" id="GO:0005549">
    <property type="term" value="F:odorant binding"/>
    <property type="evidence" value="ECO:0007669"/>
    <property type="project" value="InterPro"/>
</dbReference>
<organism evidence="11 12">
    <name type="scientific">Drosophila ananassae</name>
    <name type="common">Fruit fly</name>
    <dbReference type="NCBI Taxonomy" id="7217"/>
    <lineage>
        <taxon>Eukaryota</taxon>
        <taxon>Metazoa</taxon>
        <taxon>Ecdysozoa</taxon>
        <taxon>Arthropoda</taxon>
        <taxon>Hexapoda</taxon>
        <taxon>Insecta</taxon>
        <taxon>Pterygota</taxon>
        <taxon>Neoptera</taxon>
        <taxon>Endopterygota</taxon>
        <taxon>Diptera</taxon>
        <taxon>Brachycera</taxon>
        <taxon>Muscomorpha</taxon>
        <taxon>Ephydroidea</taxon>
        <taxon>Drosophilidae</taxon>
        <taxon>Drosophila</taxon>
        <taxon>Sophophora</taxon>
    </lineage>
</organism>
<keyword evidence="3 10" id="KW-0716">Sensory transduction</keyword>
<comment type="caution">
    <text evidence="10">Lacks conserved residue(s) required for the propagation of feature annotation.</text>
</comment>
<evidence type="ECO:0000256" key="10">
    <source>
        <dbReference type="RuleBase" id="RU351113"/>
    </source>
</evidence>
<dbReference type="FunCoup" id="B3MF93">
    <property type="interactions" value="10"/>
</dbReference>
<evidence type="ECO:0000256" key="8">
    <source>
        <dbReference type="ARBA" id="ARBA00023170"/>
    </source>
</evidence>
<evidence type="ECO:0000256" key="4">
    <source>
        <dbReference type="ARBA" id="ARBA00022692"/>
    </source>
</evidence>
<dbReference type="OrthoDB" id="6604226at2759"/>
<feature type="transmembrane region" description="Helical" evidence="10">
    <location>
        <begin position="64"/>
        <end position="84"/>
    </location>
</feature>
<feature type="transmembrane region" description="Helical" evidence="10">
    <location>
        <begin position="156"/>
        <end position="177"/>
    </location>
</feature>
<keyword evidence="8 10" id="KW-0675">Receptor</keyword>
<dbReference type="OMA" id="FTLGTYM"/>
<evidence type="ECO:0000256" key="5">
    <source>
        <dbReference type="ARBA" id="ARBA00022725"/>
    </source>
</evidence>
<feature type="transmembrane region" description="Helical" evidence="10">
    <location>
        <begin position="388"/>
        <end position="407"/>
    </location>
</feature>
<keyword evidence="4 10" id="KW-0812">Transmembrane</keyword>
<evidence type="ECO:0000256" key="7">
    <source>
        <dbReference type="ARBA" id="ARBA00023136"/>
    </source>
</evidence>
<feature type="transmembrane region" description="Helical" evidence="10">
    <location>
        <begin position="321"/>
        <end position="343"/>
    </location>
</feature>
<dbReference type="KEGG" id="dan:6495258"/>
<dbReference type="GeneID" id="6495258"/>
<evidence type="ECO:0000313" key="12">
    <source>
        <dbReference type="Proteomes" id="UP000007801"/>
    </source>
</evidence>
<keyword evidence="9 10" id="KW-0807">Transducer</keyword>
<keyword evidence="6 10" id="KW-1133">Transmembrane helix</keyword>
<feature type="transmembrane region" description="Helical" evidence="10">
    <location>
        <begin position="96"/>
        <end position="114"/>
    </location>
</feature>